<protein>
    <submittedName>
        <fullName evidence="2">(thale cress) hypothetical protein</fullName>
    </submittedName>
</protein>
<dbReference type="InterPro" id="IPR015410">
    <property type="entry name" value="DUF1985"/>
</dbReference>
<dbReference type="EMBL" id="LR881467">
    <property type="protein sequence ID" value="CAD5318360.1"/>
    <property type="molecule type" value="Genomic_DNA"/>
</dbReference>
<feature type="domain" description="DUF1985" evidence="1">
    <location>
        <begin position="69"/>
        <end position="203"/>
    </location>
</feature>
<name>A0A7G2E8N9_ARATH</name>
<proteinExistence type="predicted"/>
<dbReference type="AlphaFoldDB" id="A0A7G2E8N9"/>
<dbReference type="Pfam" id="PF09331">
    <property type="entry name" value="DUF1985"/>
    <property type="match status" value="1"/>
</dbReference>
<evidence type="ECO:0000259" key="1">
    <source>
        <dbReference type="Pfam" id="PF09331"/>
    </source>
</evidence>
<dbReference type="Proteomes" id="UP000516314">
    <property type="component" value="Chromosome 2"/>
</dbReference>
<organism evidence="2 3">
    <name type="scientific">Arabidopsis thaliana</name>
    <name type="common">Mouse-ear cress</name>
    <dbReference type="NCBI Taxonomy" id="3702"/>
    <lineage>
        <taxon>Eukaryota</taxon>
        <taxon>Viridiplantae</taxon>
        <taxon>Streptophyta</taxon>
        <taxon>Embryophyta</taxon>
        <taxon>Tracheophyta</taxon>
        <taxon>Spermatophyta</taxon>
        <taxon>Magnoliopsida</taxon>
        <taxon>eudicotyledons</taxon>
        <taxon>Gunneridae</taxon>
        <taxon>Pentapetalae</taxon>
        <taxon>rosids</taxon>
        <taxon>malvids</taxon>
        <taxon>Brassicales</taxon>
        <taxon>Brassicaceae</taxon>
        <taxon>Camelineae</taxon>
        <taxon>Arabidopsis</taxon>
    </lineage>
</organism>
<gene>
    <name evidence="2" type="ORF">AT9943_LOCUS6595</name>
</gene>
<dbReference type="PANTHER" id="PTHR48449">
    <property type="entry name" value="DUF1985 DOMAIN-CONTAINING PROTEIN"/>
    <property type="match status" value="1"/>
</dbReference>
<evidence type="ECO:0000313" key="3">
    <source>
        <dbReference type="Proteomes" id="UP000516314"/>
    </source>
</evidence>
<reference evidence="2 3" key="1">
    <citation type="submission" date="2020-09" db="EMBL/GenBank/DDBJ databases">
        <authorList>
            <person name="Ashkenazy H."/>
        </authorList>
    </citation>
    <scope>NUCLEOTIDE SEQUENCE [LARGE SCALE GENOMIC DNA]</scope>
    <source>
        <strain evidence="3">cv. Cdm-0</strain>
    </source>
</reference>
<sequence>MSLFFTPDGYEKILKISTRCTIGNTFAIIGSMLKENKKKWFRTNKQYFKHIWHMDRHSKNKVHGMLMLLMRTASTEKKRVCWFVVNDVPIRYSLREHALITGLDFHQFELDFNTRNFGSFDFVEKVYGTQVVNVKDVEDMLKSMEDECDGDQLRVAILLFLCTIVRGRRRFGSIHSFILKIVNDLEEVKKFSSGRNTFDDTMKEIVHLMKKRLDGKVGIDYLFPGFIIPLKVLAFECIPEMSKQFQKNVIGAKDESGEEALLLEIVGPFDDEDTMDHIADAWNERLNTGFDGGGETGFFISNIGETSGEKAVGESGHEALKKDDDVVETKPGFGNIVNEILRTYNVLGVVEKSVDDELRSGVKKSVDGELRSGDESSCLEKSVINNEPTSENKTGGEKRVHFFFEGSGFEKSTDDKSDEMACGDEVVQRKRNMRTKIVCCHREG</sequence>
<accession>A0A7G2E8N9</accession>
<dbReference type="PANTHER" id="PTHR48449:SF1">
    <property type="entry name" value="DUF1985 DOMAIN-CONTAINING PROTEIN"/>
    <property type="match status" value="1"/>
</dbReference>
<evidence type="ECO:0000313" key="2">
    <source>
        <dbReference type="EMBL" id="CAD5318360.1"/>
    </source>
</evidence>